<protein>
    <submittedName>
        <fullName evidence="15">Potassium voltage-gated channel subfamily C member 1</fullName>
    </submittedName>
</protein>
<feature type="transmembrane region" description="Helical" evidence="13">
    <location>
        <begin position="422"/>
        <end position="443"/>
    </location>
</feature>
<dbReference type="InterPro" id="IPR028325">
    <property type="entry name" value="VG_K_chnl"/>
</dbReference>
<dbReference type="Gene3D" id="3.30.710.10">
    <property type="entry name" value="Potassium Channel Kv1.1, Chain A"/>
    <property type="match status" value="1"/>
</dbReference>
<dbReference type="FunFam" id="1.10.287.70:FF:000002">
    <property type="entry name" value="Potassium voltage-gated channel subfamily a member"/>
    <property type="match status" value="1"/>
</dbReference>
<keyword evidence="5" id="KW-0631">Potassium channel</keyword>
<dbReference type="InterPro" id="IPR000210">
    <property type="entry name" value="BTB/POZ_dom"/>
</dbReference>
<dbReference type="Proteomes" id="UP001249851">
    <property type="component" value="Unassembled WGS sequence"/>
</dbReference>
<feature type="compositionally biased region" description="Basic and acidic residues" evidence="12">
    <location>
        <begin position="566"/>
        <end position="583"/>
    </location>
</feature>
<evidence type="ECO:0000256" key="2">
    <source>
        <dbReference type="ARBA" id="ARBA00022448"/>
    </source>
</evidence>
<evidence type="ECO:0000256" key="11">
    <source>
        <dbReference type="ARBA" id="ARBA00023303"/>
    </source>
</evidence>
<comment type="subcellular location">
    <subcellularLocation>
        <location evidence="1">Membrane</location>
        <topology evidence="1">Multi-pass membrane protein</topology>
    </subcellularLocation>
</comment>
<feature type="transmembrane region" description="Helical" evidence="13">
    <location>
        <begin position="361"/>
        <end position="381"/>
    </location>
</feature>
<dbReference type="PRINTS" id="PR01498">
    <property type="entry name" value="SHAWCHANNEL"/>
</dbReference>
<dbReference type="EMBL" id="JARQWQ010000074">
    <property type="protein sequence ID" value="KAK2553784.1"/>
    <property type="molecule type" value="Genomic_DNA"/>
</dbReference>
<feature type="transmembrane region" description="Helical" evidence="13">
    <location>
        <begin position="265"/>
        <end position="287"/>
    </location>
</feature>
<keyword evidence="11" id="KW-0407">Ion channel</keyword>
<dbReference type="Pfam" id="PF02214">
    <property type="entry name" value="BTB_2"/>
    <property type="match status" value="1"/>
</dbReference>
<dbReference type="FunFam" id="3.30.710.10:FF:000002">
    <property type="entry name" value="Potassium voltage-gated channel subfamily C member 2"/>
    <property type="match status" value="1"/>
</dbReference>
<reference evidence="15" key="2">
    <citation type="journal article" date="2023" name="Science">
        <title>Genomic signatures of disease resistance in endangered staghorn corals.</title>
        <authorList>
            <person name="Vollmer S.V."/>
            <person name="Selwyn J.D."/>
            <person name="Despard B.A."/>
            <person name="Roesel C.L."/>
        </authorList>
    </citation>
    <scope>NUCLEOTIDE SEQUENCE</scope>
    <source>
        <strain evidence="15">K2</strain>
    </source>
</reference>
<name>A0AAD9Q317_ACRCE</name>
<feature type="domain" description="BTB" evidence="14">
    <location>
        <begin position="52"/>
        <end position="155"/>
    </location>
</feature>
<dbReference type="GO" id="GO:0005251">
    <property type="term" value="F:delayed rectifier potassium channel activity"/>
    <property type="evidence" value="ECO:0007669"/>
    <property type="project" value="TreeGrafter"/>
</dbReference>
<dbReference type="Gene3D" id="1.20.120.350">
    <property type="entry name" value="Voltage-gated potassium channels. Chain C"/>
    <property type="match status" value="1"/>
</dbReference>
<keyword evidence="3" id="KW-0633">Potassium transport</keyword>
<evidence type="ECO:0000256" key="7">
    <source>
        <dbReference type="ARBA" id="ARBA00022958"/>
    </source>
</evidence>
<evidence type="ECO:0000256" key="13">
    <source>
        <dbReference type="SAM" id="Phobius"/>
    </source>
</evidence>
<accession>A0AAD9Q317</accession>
<evidence type="ECO:0000256" key="8">
    <source>
        <dbReference type="ARBA" id="ARBA00022989"/>
    </source>
</evidence>
<evidence type="ECO:0000313" key="16">
    <source>
        <dbReference type="Proteomes" id="UP001249851"/>
    </source>
</evidence>
<evidence type="ECO:0000313" key="15">
    <source>
        <dbReference type="EMBL" id="KAK2553784.1"/>
    </source>
</evidence>
<dbReference type="InterPro" id="IPR003974">
    <property type="entry name" value="K_chnl_volt-dep_Kv3"/>
</dbReference>
<evidence type="ECO:0000259" key="14">
    <source>
        <dbReference type="SMART" id="SM00225"/>
    </source>
</evidence>
<evidence type="ECO:0000256" key="10">
    <source>
        <dbReference type="ARBA" id="ARBA00023136"/>
    </source>
</evidence>
<dbReference type="InterPro" id="IPR011333">
    <property type="entry name" value="SKP1/BTB/POZ_sf"/>
</dbReference>
<dbReference type="SUPFAM" id="SSF81324">
    <property type="entry name" value="Voltage-gated potassium channels"/>
    <property type="match status" value="1"/>
</dbReference>
<dbReference type="Gene3D" id="1.10.287.70">
    <property type="match status" value="1"/>
</dbReference>
<dbReference type="Pfam" id="PF00520">
    <property type="entry name" value="Ion_trans"/>
    <property type="match status" value="1"/>
</dbReference>
<dbReference type="InterPro" id="IPR003131">
    <property type="entry name" value="T1-type_BTB"/>
</dbReference>
<dbReference type="GO" id="GO:0051260">
    <property type="term" value="P:protein homooligomerization"/>
    <property type="evidence" value="ECO:0007669"/>
    <property type="project" value="InterPro"/>
</dbReference>
<reference evidence="15" key="1">
    <citation type="journal article" date="2023" name="G3 (Bethesda)">
        <title>Whole genome assembly and annotation of the endangered Caribbean coral Acropora cervicornis.</title>
        <authorList>
            <person name="Selwyn J.D."/>
            <person name="Vollmer S.V."/>
        </authorList>
    </citation>
    <scope>NUCLEOTIDE SEQUENCE</scope>
    <source>
        <strain evidence="15">K2</strain>
    </source>
</reference>
<feature type="transmembrane region" description="Helical" evidence="13">
    <location>
        <begin position="232"/>
        <end position="253"/>
    </location>
</feature>
<evidence type="ECO:0000256" key="5">
    <source>
        <dbReference type="ARBA" id="ARBA00022826"/>
    </source>
</evidence>
<dbReference type="PRINTS" id="PR00169">
    <property type="entry name" value="KCHANNEL"/>
</dbReference>
<proteinExistence type="predicted"/>
<gene>
    <name evidence="15" type="ORF">P5673_024763</name>
</gene>
<sequence>VQEKYRRPQNINNASAVSITSSQISAETTYCEQLNMSRSRSRLFDPDNPGETRLYLNVGGQKHETFVSTLTSIPDTRLAWIAERAMKDPRPLGQKKEFFFDRNPAVFTHILNFYRTGKLHCPRDVCGPLFEEELNFWGLDEKQIETCCWAKYDEHRDAEEKLQGFSWDEDHDSDIEDIESGSLDLDLPSSGSELCTETRRITTPRTRHLLQGIKKKVWKTFDDPYSSKFARVVGYIALIFNIAVVTQFCILTLEYFADKNSTQHQILFIIETIAVSWFTLDIVIRFVCCPHRVHFLKTVQNWFDFIAIIPYYLVVLTPYDGIARNFAILYVFRMARTFRPLKFSYVMQVFTQTLRASSRELYFLIFILALEVVVYGSLVYYSERNLPGTRFTSIPVSFWWALVTMTTVGYGDMYPTTVPGKLVGCVCAISGVLMIALPVSVVASNFSLYNSYAKVKLKLPSRGKKTMVDNALKALQLATPQTSVSVASPDGINGRGRYSSLVSSGIEMGILNCAKKNPGDDVEVMLNHENEQPRRYAPRRRSAHFSMNLGPIRAHPELPEGDSDPEDGRKECNESHTLSDDKN</sequence>
<keyword evidence="2" id="KW-0813">Transport</keyword>
<dbReference type="PANTHER" id="PTHR11537:SF252">
    <property type="entry name" value="POTASSIUM VOLTAGE-GATED CHANNEL PROTEIN SHAW"/>
    <property type="match status" value="1"/>
</dbReference>
<keyword evidence="16" id="KW-1185">Reference proteome</keyword>
<dbReference type="InterPro" id="IPR005821">
    <property type="entry name" value="Ion_trans_dom"/>
</dbReference>
<evidence type="ECO:0000256" key="1">
    <source>
        <dbReference type="ARBA" id="ARBA00004141"/>
    </source>
</evidence>
<dbReference type="PRINTS" id="PR01491">
    <property type="entry name" value="KVCHANNEL"/>
</dbReference>
<evidence type="ECO:0000256" key="9">
    <source>
        <dbReference type="ARBA" id="ARBA00023065"/>
    </source>
</evidence>
<keyword evidence="9" id="KW-0406">Ion transport</keyword>
<dbReference type="InterPro" id="IPR003968">
    <property type="entry name" value="K_chnl_volt-dep_Kv"/>
</dbReference>
<feature type="transmembrane region" description="Helical" evidence="13">
    <location>
        <begin position="307"/>
        <end position="332"/>
    </location>
</feature>
<organism evidence="15 16">
    <name type="scientific">Acropora cervicornis</name>
    <name type="common">Staghorn coral</name>
    <dbReference type="NCBI Taxonomy" id="6130"/>
    <lineage>
        <taxon>Eukaryota</taxon>
        <taxon>Metazoa</taxon>
        <taxon>Cnidaria</taxon>
        <taxon>Anthozoa</taxon>
        <taxon>Hexacorallia</taxon>
        <taxon>Scleractinia</taxon>
        <taxon>Astrocoeniina</taxon>
        <taxon>Acroporidae</taxon>
        <taxon>Acropora</taxon>
    </lineage>
</organism>
<dbReference type="GO" id="GO:0001508">
    <property type="term" value="P:action potential"/>
    <property type="evidence" value="ECO:0007669"/>
    <property type="project" value="TreeGrafter"/>
</dbReference>
<evidence type="ECO:0000256" key="12">
    <source>
        <dbReference type="SAM" id="MobiDB-lite"/>
    </source>
</evidence>
<feature type="region of interest" description="Disordered" evidence="12">
    <location>
        <begin position="530"/>
        <end position="583"/>
    </location>
</feature>
<dbReference type="GO" id="GO:0008076">
    <property type="term" value="C:voltage-gated potassium channel complex"/>
    <property type="evidence" value="ECO:0007669"/>
    <property type="project" value="InterPro"/>
</dbReference>
<feature type="transmembrane region" description="Helical" evidence="13">
    <location>
        <begin position="393"/>
        <end position="410"/>
    </location>
</feature>
<keyword evidence="4 13" id="KW-0812">Transmembrane</keyword>
<keyword evidence="8 13" id="KW-1133">Transmembrane helix</keyword>
<keyword evidence="7" id="KW-0630">Potassium</keyword>
<evidence type="ECO:0000256" key="3">
    <source>
        <dbReference type="ARBA" id="ARBA00022538"/>
    </source>
</evidence>
<feature type="non-terminal residue" evidence="15">
    <location>
        <position position="1"/>
    </location>
</feature>
<keyword evidence="10 13" id="KW-0472">Membrane</keyword>
<dbReference type="SMART" id="SM00225">
    <property type="entry name" value="BTB"/>
    <property type="match status" value="1"/>
</dbReference>
<dbReference type="SUPFAM" id="SSF54695">
    <property type="entry name" value="POZ domain"/>
    <property type="match status" value="1"/>
</dbReference>
<dbReference type="AlphaFoldDB" id="A0AAD9Q317"/>
<dbReference type="InterPro" id="IPR027359">
    <property type="entry name" value="Volt_channel_dom_sf"/>
</dbReference>
<evidence type="ECO:0000256" key="4">
    <source>
        <dbReference type="ARBA" id="ARBA00022692"/>
    </source>
</evidence>
<comment type="caution">
    <text evidence="15">The sequence shown here is derived from an EMBL/GenBank/DDBJ whole genome shotgun (WGS) entry which is preliminary data.</text>
</comment>
<keyword evidence="6" id="KW-0851">Voltage-gated channel</keyword>
<dbReference type="PANTHER" id="PTHR11537">
    <property type="entry name" value="VOLTAGE-GATED POTASSIUM CHANNEL"/>
    <property type="match status" value="1"/>
</dbReference>
<evidence type="ECO:0000256" key="6">
    <source>
        <dbReference type="ARBA" id="ARBA00022882"/>
    </source>
</evidence>